<proteinExistence type="predicted"/>
<dbReference type="Proteomes" id="UP000006055">
    <property type="component" value="Chromosome"/>
</dbReference>
<keyword evidence="3" id="KW-1185">Reference proteome</keyword>
<dbReference type="GO" id="GO:0032259">
    <property type="term" value="P:methylation"/>
    <property type="evidence" value="ECO:0007669"/>
    <property type="project" value="UniProtKB-KW"/>
</dbReference>
<dbReference type="KEGG" id="dti:Desti_2219"/>
<dbReference type="SUPFAM" id="SSF53335">
    <property type="entry name" value="S-adenosyl-L-methionine-dependent methyltransferases"/>
    <property type="match status" value="1"/>
</dbReference>
<dbReference type="HOGENOM" id="CLU_074480_0_0_7"/>
<accession>I4C5R9</accession>
<organism evidence="2 3">
    <name type="scientific">Desulfomonile tiedjei (strain ATCC 49306 / DSM 6799 / DCB-1)</name>
    <dbReference type="NCBI Taxonomy" id="706587"/>
    <lineage>
        <taxon>Bacteria</taxon>
        <taxon>Pseudomonadati</taxon>
        <taxon>Thermodesulfobacteriota</taxon>
        <taxon>Desulfomonilia</taxon>
        <taxon>Desulfomonilales</taxon>
        <taxon>Desulfomonilaceae</taxon>
        <taxon>Desulfomonile</taxon>
    </lineage>
</organism>
<dbReference type="STRING" id="706587.Desti_2219"/>
<dbReference type="GO" id="GO:0008757">
    <property type="term" value="F:S-adenosylmethionine-dependent methyltransferase activity"/>
    <property type="evidence" value="ECO:0007669"/>
    <property type="project" value="InterPro"/>
</dbReference>
<dbReference type="PANTHER" id="PTHR47473:SF1">
    <property type="entry name" value="METHYLTRANSFERASE DOMAIN-CONTAINING PROTEIN"/>
    <property type="match status" value="1"/>
</dbReference>
<dbReference type="Gene3D" id="3.40.50.150">
    <property type="entry name" value="Vaccinia Virus protein VP39"/>
    <property type="match status" value="1"/>
</dbReference>
<dbReference type="PANTHER" id="PTHR47473">
    <property type="entry name" value="BTA1P"/>
    <property type="match status" value="1"/>
</dbReference>
<dbReference type="eggNOG" id="COG2226">
    <property type="taxonomic scope" value="Bacteria"/>
</dbReference>
<dbReference type="RefSeq" id="WP_014810053.1">
    <property type="nucleotide sequence ID" value="NC_018025.1"/>
</dbReference>
<reference evidence="3" key="1">
    <citation type="submission" date="2012-06" db="EMBL/GenBank/DDBJ databases">
        <title>Complete sequence of chromosome of Desulfomonile tiedjei DSM 6799.</title>
        <authorList>
            <person name="Lucas S."/>
            <person name="Copeland A."/>
            <person name="Lapidus A."/>
            <person name="Glavina del Rio T."/>
            <person name="Dalin E."/>
            <person name="Tice H."/>
            <person name="Bruce D."/>
            <person name="Goodwin L."/>
            <person name="Pitluck S."/>
            <person name="Peters L."/>
            <person name="Ovchinnikova G."/>
            <person name="Zeytun A."/>
            <person name="Lu M."/>
            <person name="Kyrpides N."/>
            <person name="Mavromatis K."/>
            <person name="Ivanova N."/>
            <person name="Brettin T."/>
            <person name="Detter J.C."/>
            <person name="Han C."/>
            <person name="Larimer F."/>
            <person name="Land M."/>
            <person name="Hauser L."/>
            <person name="Markowitz V."/>
            <person name="Cheng J.-F."/>
            <person name="Hugenholtz P."/>
            <person name="Woyke T."/>
            <person name="Wu D."/>
            <person name="Spring S."/>
            <person name="Schroeder M."/>
            <person name="Brambilla E."/>
            <person name="Klenk H.-P."/>
            <person name="Eisen J.A."/>
        </authorList>
    </citation>
    <scope>NUCLEOTIDE SEQUENCE [LARGE SCALE GENOMIC DNA]</scope>
    <source>
        <strain evidence="3">ATCC 49306 / DSM 6799 / DCB-1</strain>
    </source>
</reference>
<keyword evidence="2" id="KW-0489">Methyltransferase</keyword>
<evidence type="ECO:0000259" key="1">
    <source>
        <dbReference type="Pfam" id="PF08241"/>
    </source>
</evidence>
<gene>
    <name evidence="2" type="ordered locus">Desti_2219</name>
</gene>
<evidence type="ECO:0000313" key="3">
    <source>
        <dbReference type="Proteomes" id="UP000006055"/>
    </source>
</evidence>
<dbReference type="CDD" id="cd02440">
    <property type="entry name" value="AdoMet_MTases"/>
    <property type="match status" value="1"/>
</dbReference>
<dbReference type="InterPro" id="IPR029063">
    <property type="entry name" value="SAM-dependent_MTases_sf"/>
</dbReference>
<keyword evidence="2" id="KW-0830">Ubiquinone</keyword>
<evidence type="ECO:0000313" key="2">
    <source>
        <dbReference type="EMBL" id="AFM24910.1"/>
    </source>
</evidence>
<dbReference type="OrthoDB" id="9789575at2"/>
<dbReference type="EMBL" id="CP003360">
    <property type="protein sequence ID" value="AFM24910.1"/>
    <property type="molecule type" value="Genomic_DNA"/>
</dbReference>
<dbReference type="AlphaFoldDB" id="I4C5R9"/>
<dbReference type="Pfam" id="PF08241">
    <property type="entry name" value="Methyltransf_11"/>
    <property type="match status" value="1"/>
</dbReference>
<protein>
    <submittedName>
        <fullName evidence="2">Methylase involved in ubiquinone/menaquinone biosynthesis</fullName>
    </submittedName>
</protein>
<sequence length="255" mass="29432">MGAENGITRMKNMLQDLETLYHLVFKRMYGKTLQERLNSFYRGQESHYDSFRERLLSGRADLFNLVTLKPGSIWVDMGGGTGASFEALGTKMTMLKKAYVVDLCEPLLEMAQQRKKRNGWDNMEIIHADALSFILPGNEQADVLSFTYSLTMIPEWYAAIDRAAAMLKPGGCCAACDFFIGNPFRITEKQNPHNWTTRLFWRVWFETDGVFPSTDHVPYLSRRFEVQYYRQDRAKLPYLPLASAPYYLFVGIKPE</sequence>
<name>I4C5R9_DESTA</name>
<feature type="domain" description="Methyltransferase type 11" evidence="1">
    <location>
        <begin position="75"/>
        <end position="174"/>
    </location>
</feature>
<dbReference type="InterPro" id="IPR013216">
    <property type="entry name" value="Methyltransf_11"/>
</dbReference>
<keyword evidence="2" id="KW-0808">Transferase</keyword>